<protein>
    <submittedName>
        <fullName evidence="1">Uncharacterized protein</fullName>
    </submittedName>
</protein>
<proteinExistence type="predicted"/>
<dbReference type="AlphaFoldDB" id="S4PEI4"/>
<reference evidence="1" key="2">
    <citation type="submission" date="2013-05" db="EMBL/GenBank/DDBJ databases">
        <authorList>
            <person name="Carter J.-M."/>
            <person name="Baker S.C."/>
            <person name="Pink R."/>
            <person name="Carter D.R.F."/>
            <person name="Collins A."/>
            <person name="Tomlin J."/>
            <person name="Gibbs M."/>
            <person name="Breuker C.J."/>
        </authorList>
    </citation>
    <scope>NUCLEOTIDE SEQUENCE</scope>
    <source>
        <tissue evidence="1">Ovary</tissue>
    </source>
</reference>
<evidence type="ECO:0000313" key="1">
    <source>
        <dbReference type="EMBL" id="JAA91006.1"/>
    </source>
</evidence>
<dbReference type="EMBL" id="GAIX01001554">
    <property type="protein sequence ID" value="JAA91006.1"/>
    <property type="molecule type" value="Transcribed_RNA"/>
</dbReference>
<sequence>MKVKSQLLFILFDINNPVGRYTNCAKTRRPFIIFTIVAKKTTFFHRFVTELLLIWNKKFNLRTSFKLFEDLANDIFIQNHLVFFFSWIILNTHARLYLFRLC</sequence>
<reference evidence="1" key="1">
    <citation type="journal article" date="2013" name="BMC Genomics">
        <title>Unscrambling butterfly oogenesis.</title>
        <authorList>
            <person name="Carter J.M."/>
            <person name="Baker S.C."/>
            <person name="Pink R."/>
            <person name="Carter D.R."/>
            <person name="Collins A."/>
            <person name="Tomlin J."/>
            <person name="Gibbs M."/>
            <person name="Breuker C.J."/>
        </authorList>
    </citation>
    <scope>NUCLEOTIDE SEQUENCE</scope>
    <source>
        <tissue evidence="1">Ovary</tissue>
    </source>
</reference>
<feature type="non-terminal residue" evidence="1">
    <location>
        <position position="102"/>
    </location>
</feature>
<accession>S4PEI4</accession>
<name>S4PEI4_9NEOP</name>
<organism evidence="1">
    <name type="scientific">Pararge aegeria</name>
    <name type="common">speckled wood butterfly</name>
    <dbReference type="NCBI Taxonomy" id="116150"/>
    <lineage>
        <taxon>Eukaryota</taxon>
        <taxon>Metazoa</taxon>
        <taxon>Ecdysozoa</taxon>
        <taxon>Arthropoda</taxon>
        <taxon>Hexapoda</taxon>
        <taxon>Insecta</taxon>
        <taxon>Pterygota</taxon>
        <taxon>Neoptera</taxon>
        <taxon>Endopterygota</taxon>
        <taxon>Lepidoptera</taxon>
        <taxon>Glossata</taxon>
        <taxon>Ditrysia</taxon>
        <taxon>Papilionoidea</taxon>
        <taxon>Nymphalidae</taxon>
        <taxon>Satyrinae</taxon>
        <taxon>Satyrini</taxon>
        <taxon>Parargina</taxon>
        <taxon>Pararge</taxon>
    </lineage>
</organism>